<dbReference type="EMBL" id="ML179370">
    <property type="protein sequence ID" value="THU89369.1"/>
    <property type="molecule type" value="Genomic_DNA"/>
</dbReference>
<keyword evidence="3" id="KW-1185">Reference proteome</keyword>
<dbReference type="AlphaFoldDB" id="A0A4S8LJP1"/>
<evidence type="ECO:0000313" key="2">
    <source>
        <dbReference type="EMBL" id="THU89369.1"/>
    </source>
</evidence>
<evidence type="ECO:0000256" key="1">
    <source>
        <dbReference type="SAM" id="SignalP"/>
    </source>
</evidence>
<feature type="chain" id="PRO_5020668601" evidence="1">
    <location>
        <begin position="18"/>
        <end position="433"/>
    </location>
</feature>
<reference evidence="2 3" key="1">
    <citation type="journal article" date="2019" name="Nat. Ecol. Evol.">
        <title>Megaphylogeny resolves global patterns of mushroom evolution.</title>
        <authorList>
            <person name="Varga T."/>
            <person name="Krizsan K."/>
            <person name="Foldi C."/>
            <person name="Dima B."/>
            <person name="Sanchez-Garcia M."/>
            <person name="Sanchez-Ramirez S."/>
            <person name="Szollosi G.J."/>
            <person name="Szarkandi J.G."/>
            <person name="Papp V."/>
            <person name="Albert L."/>
            <person name="Andreopoulos W."/>
            <person name="Angelini C."/>
            <person name="Antonin V."/>
            <person name="Barry K.W."/>
            <person name="Bougher N.L."/>
            <person name="Buchanan P."/>
            <person name="Buyck B."/>
            <person name="Bense V."/>
            <person name="Catcheside P."/>
            <person name="Chovatia M."/>
            <person name="Cooper J."/>
            <person name="Damon W."/>
            <person name="Desjardin D."/>
            <person name="Finy P."/>
            <person name="Geml J."/>
            <person name="Haridas S."/>
            <person name="Hughes K."/>
            <person name="Justo A."/>
            <person name="Karasinski D."/>
            <person name="Kautmanova I."/>
            <person name="Kiss B."/>
            <person name="Kocsube S."/>
            <person name="Kotiranta H."/>
            <person name="LaButti K.M."/>
            <person name="Lechner B.E."/>
            <person name="Liimatainen K."/>
            <person name="Lipzen A."/>
            <person name="Lukacs Z."/>
            <person name="Mihaltcheva S."/>
            <person name="Morgado L.N."/>
            <person name="Niskanen T."/>
            <person name="Noordeloos M.E."/>
            <person name="Ohm R.A."/>
            <person name="Ortiz-Santana B."/>
            <person name="Ovrebo C."/>
            <person name="Racz N."/>
            <person name="Riley R."/>
            <person name="Savchenko A."/>
            <person name="Shiryaev A."/>
            <person name="Soop K."/>
            <person name="Spirin V."/>
            <person name="Szebenyi C."/>
            <person name="Tomsovsky M."/>
            <person name="Tulloss R.E."/>
            <person name="Uehling J."/>
            <person name="Grigoriev I.V."/>
            <person name="Vagvolgyi C."/>
            <person name="Papp T."/>
            <person name="Martin F.M."/>
            <person name="Miettinen O."/>
            <person name="Hibbett D.S."/>
            <person name="Nagy L.G."/>
        </authorList>
    </citation>
    <scope>NUCLEOTIDE SEQUENCE [LARGE SCALE GENOMIC DNA]</scope>
    <source>
        <strain evidence="2 3">CBS 962.96</strain>
    </source>
</reference>
<accession>A0A4S8LJP1</accession>
<name>A0A4S8LJP1_DENBC</name>
<gene>
    <name evidence="2" type="ORF">K435DRAFT_865347</name>
</gene>
<organism evidence="2 3">
    <name type="scientific">Dendrothele bispora (strain CBS 962.96)</name>
    <dbReference type="NCBI Taxonomy" id="1314807"/>
    <lineage>
        <taxon>Eukaryota</taxon>
        <taxon>Fungi</taxon>
        <taxon>Dikarya</taxon>
        <taxon>Basidiomycota</taxon>
        <taxon>Agaricomycotina</taxon>
        <taxon>Agaricomycetes</taxon>
        <taxon>Agaricomycetidae</taxon>
        <taxon>Agaricales</taxon>
        <taxon>Agaricales incertae sedis</taxon>
        <taxon>Dendrothele</taxon>
    </lineage>
</organism>
<dbReference type="Proteomes" id="UP000297245">
    <property type="component" value="Unassembled WGS sequence"/>
</dbReference>
<protein>
    <submittedName>
        <fullName evidence="2">Uncharacterized protein</fullName>
    </submittedName>
</protein>
<evidence type="ECO:0000313" key="3">
    <source>
        <dbReference type="Proteomes" id="UP000297245"/>
    </source>
</evidence>
<proteinExistence type="predicted"/>
<keyword evidence="1" id="KW-0732">Signal</keyword>
<dbReference type="OrthoDB" id="3020812at2759"/>
<sequence length="433" mass="49180">MALVAACLLFVSSFTRFRPKPPVQYNIDLQSALSALDDEIAQFYTRSISQSTVQLQDIQDRLSCLASRGSWRVTDSVETRREVMRQTRPHFPGRDSTPIREYVFSKNCFPSTISPLPSVESLCSQLQGKKIIFVGPETTYRLHISWLGALEKYERRSHACLGREFCTFHQICRTPVKVDEPFQTKPGNVKYPSDRALMSTHSAVLRYALSTSLYAGKDSRDPRYTVPDDQADVSTGIRMREVYWLAHARKSDVIVLNRGPIPAPSWTYDGTDTGNWTFVASITSPIDVAHAEPAQKIVAAALNVTIGRFLPELMQTLEVIRQEPNIKSKLLIWHGSWYLRSSYLNGSDSRKLFFRPNDLWSLYYNAQVYMHNHLLQSLLPHYGIVFVPLTLPKLPTQDLDSSTTGARDNALHRAFENALRMVIVSAMSIVFRE</sequence>
<feature type="signal peptide" evidence="1">
    <location>
        <begin position="1"/>
        <end position="17"/>
    </location>
</feature>